<dbReference type="GO" id="GO:0003824">
    <property type="term" value="F:catalytic activity"/>
    <property type="evidence" value="ECO:0007669"/>
    <property type="project" value="InterPro"/>
</dbReference>
<comment type="caution">
    <text evidence="2">The sequence shown here is derived from an EMBL/GenBank/DDBJ whole genome shotgun (WGS) entry which is preliminary data.</text>
</comment>
<sequence>MFVATLPHRIQIHPTYSFNHLIKQVQNEFYSILEHTHYPLQQILQDLDYKHSSAAFLNILFDFITYSSDTDLLSVNQTQFQPVPLKQMQNVVKFDMKLLFFHDPTVQNQTISCSLICSQDVFDIETVEELSKQFQHLLSQLFVKHSSSTKTTSFDLVNQSISKLSFCLESVPKEIQQTIFHRLPTIKNEGVLICIDL</sequence>
<proteinExistence type="predicted"/>
<dbReference type="Gene3D" id="3.30.559.30">
    <property type="entry name" value="Nonribosomal peptide synthetase, condensation domain"/>
    <property type="match status" value="1"/>
</dbReference>
<feature type="domain" description="Condensation" evidence="1">
    <location>
        <begin position="1"/>
        <end position="148"/>
    </location>
</feature>
<dbReference type="AlphaFoldDB" id="A0A820LUA8"/>
<dbReference type="EMBL" id="CAJOBB010019897">
    <property type="protein sequence ID" value="CAF4362849.1"/>
    <property type="molecule type" value="Genomic_DNA"/>
</dbReference>
<protein>
    <recommendedName>
        <fullName evidence="1">Condensation domain-containing protein</fullName>
    </recommendedName>
</protein>
<organism evidence="2 3">
    <name type="scientific">Adineta steineri</name>
    <dbReference type="NCBI Taxonomy" id="433720"/>
    <lineage>
        <taxon>Eukaryota</taxon>
        <taxon>Metazoa</taxon>
        <taxon>Spiralia</taxon>
        <taxon>Gnathifera</taxon>
        <taxon>Rotifera</taxon>
        <taxon>Eurotatoria</taxon>
        <taxon>Bdelloidea</taxon>
        <taxon>Adinetida</taxon>
        <taxon>Adinetidae</taxon>
        <taxon>Adineta</taxon>
    </lineage>
</organism>
<dbReference type="Pfam" id="PF00668">
    <property type="entry name" value="Condensation"/>
    <property type="match status" value="1"/>
</dbReference>
<evidence type="ECO:0000259" key="1">
    <source>
        <dbReference type="Pfam" id="PF00668"/>
    </source>
</evidence>
<dbReference type="InterPro" id="IPR001242">
    <property type="entry name" value="Condensation_dom"/>
</dbReference>
<accession>A0A820LUA8</accession>
<dbReference type="Proteomes" id="UP000663868">
    <property type="component" value="Unassembled WGS sequence"/>
</dbReference>
<dbReference type="SUPFAM" id="SSF52777">
    <property type="entry name" value="CoA-dependent acyltransferases"/>
    <property type="match status" value="1"/>
</dbReference>
<evidence type="ECO:0000313" key="2">
    <source>
        <dbReference type="EMBL" id="CAF4362849.1"/>
    </source>
</evidence>
<gene>
    <name evidence="2" type="ORF">KXQ929_LOCUS48916</name>
</gene>
<evidence type="ECO:0000313" key="3">
    <source>
        <dbReference type="Proteomes" id="UP000663868"/>
    </source>
</evidence>
<reference evidence="2" key="1">
    <citation type="submission" date="2021-02" db="EMBL/GenBank/DDBJ databases">
        <authorList>
            <person name="Nowell W R."/>
        </authorList>
    </citation>
    <scope>NUCLEOTIDE SEQUENCE</scope>
</reference>
<name>A0A820LUA8_9BILA</name>